<sequence length="64" mass="6973">MEKKAGVNNLVILGLPVTGCRLPVAGCRLPVAGCQDLNYEQPANNREFRIFLSGNRDPVTGNFK</sequence>
<name>A0A1V9FN97_9BACT</name>
<organism evidence="1 2">
    <name type="scientific">Niastella vici</name>
    <dbReference type="NCBI Taxonomy" id="1703345"/>
    <lineage>
        <taxon>Bacteria</taxon>
        <taxon>Pseudomonadati</taxon>
        <taxon>Bacteroidota</taxon>
        <taxon>Chitinophagia</taxon>
        <taxon>Chitinophagales</taxon>
        <taxon>Chitinophagaceae</taxon>
        <taxon>Niastella</taxon>
    </lineage>
</organism>
<evidence type="ECO:0000313" key="1">
    <source>
        <dbReference type="EMBL" id="OQP59726.1"/>
    </source>
</evidence>
<comment type="caution">
    <text evidence="1">The sequence shown here is derived from an EMBL/GenBank/DDBJ whole genome shotgun (WGS) entry which is preliminary data.</text>
</comment>
<keyword evidence="2" id="KW-1185">Reference proteome</keyword>
<evidence type="ECO:0000313" key="2">
    <source>
        <dbReference type="Proteomes" id="UP000192796"/>
    </source>
</evidence>
<gene>
    <name evidence="1" type="ORF">A3860_36195</name>
</gene>
<reference evidence="1 2" key="1">
    <citation type="submission" date="2016-03" db="EMBL/GenBank/DDBJ databases">
        <title>Niastella vici sp. nov., isolated from farmland soil.</title>
        <authorList>
            <person name="Chen L."/>
            <person name="Wang D."/>
            <person name="Yang S."/>
            <person name="Wang G."/>
        </authorList>
    </citation>
    <scope>NUCLEOTIDE SEQUENCE [LARGE SCALE GENOMIC DNA]</scope>
    <source>
        <strain evidence="1 2">DJ57</strain>
    </source>
</reference>
<dbReference type="STRING" id="1703345.A3860_36195"/>
<protein>
    <submittedName>
        <fullName evidence="1">Uncharacterized protein</fullName>
    </submittedName>
</protein>
<dbReference type="AlphaFoldDB" id="A0A1V9FN97"/>
<dbReference type="Proteomes" id="UP000192796">
    <property type="component" value="Unassembled WGS sequence"/>
</dbReference>
<dbReference type="EMBL" id="LVYD01000073">
    <property type="protein sequence ID" value="OQP59726.1"/>
    <property type="molecule type" value="Genomic_DNA"/>
</dbReference>
<accession>A0A1V9FN97</accession>
<proteinExistence type="predicted"/>